<evidence type="ECO:0008006" key="4">
    <source>
        <dbReference type="Google" id="ProtNLM"/>
    </source>
</evidence>
<comment type="caution">
    <text evidence="2">The sequence shown here is derived from an EMBL/GenBank/DDBJ whole genome shotgun (WGS) entry which is preliminary data.</text>
</comment>
<dbReference type="AlphaFoldDB" id="A0A4R6QF92"/>
<feature type="signal peptide" evidence="1">
    <location>
        <begin position="1"/>
        <end position="19"/>
    </location>
</feature>
<evidence type="ECO:0000313" key="3">
    <source>
        <dbReference type="Proteomes" id="UP000295260"/>
    </source>
</evidence>
<dbReference type="Proteomes" id="UP000295260">
    <property type="component" value="Unassembled WGS sequence"/>
</dbReference>
<proteinExistence type="predicted"/>
<dbReference type="RefSeq" id="WP_133532451.1">
    <property type="nucleotide sequence ID" value="NZ_SNXR01000012.1"/>
</dbReference>
<accession>A0A4R6QF92</accession>
<sequence>MKRLLFFSLLLGTTLFAQAPKKPIEILVIGTYHFNNPGLDVAKFKVLDIMGEKPQQQLEEISTAIAKFKPTKIFTEWELKDQLALDTLYNKYQEGTYFDYVSKKYPKRKFYTHNEIVQLAFRTAKKVNHKKVYGIDYQETSFDFDSVMKFADSIRLPNFKKEVMNDIKVIEAKSNVLFAENDLLKCLYYYNSEELRKSDIPWYVAKINDSDKLGTYIGAYLASEWYRRNLYMLANIQKQTESSDNRIMVLAGASHIAMFLDLLKHDSNYKIVELKEVMEKYK</sequence>
<organism evidence="2 3">
    <name type="scientific">Flavobacterium dankookense</name>
    <dbReference type="NCBI Taxonomy" id="706186"/>
    <lineage>
        <taxon>Bacteria</taxon>
        <taxon>Pseudomonadati</taxon>
        <taxon>Bacteroidota</taxon>
        <taxon>Flavobacteriia</taxon>
        <taxon>Flavobacteriales</taxon>
        <taxon>Flavobacteriaceae</taxon>
        <taxon>Flavobacterium</taxon>
    </lineage>
</organism>
<gene>
    <name evidence="2" type="ORF">BC748_1138</name>
</gene>
<keyword evidence="3" id="KW-1185">Reference proteome</keyword>
<evidence type="ECO:0000256" key="1">
    <source>
        <dbReference type="SAM" id="SignalP"/>
    </source>
</evidence>
<dbReference type="EMBL" id="SNXR01000012">
    <property type="protein sequence ID" value="TDP60159.1"/>
    <property type="molecule type" value="Genomic_DNA"/>
</dbReference>
<protein>
    <recommendedName>
        <fullName evidence="4">TraB family protein</fullName>
    </recommendedName>
</protein>
<evidence type="ECO:0000313" key="2">
    <source>
        <dbReference type="EMBL" id="TDP60159.1"/>
    </source>
</evidence>
<name>A0A4R6QF92_9FLAO</name>
<keyword evidence="1" id="KW-0732">Signal</keyword>
<dbReference type="InterPro" id="IPR043749">
    <property type="entry name" value="DUF5694"/>
</dbReference>
<dbReference type="Pfam" id="PF18950">
    <property type="entry name" value="DUF5694"/>
    <property type="match status" value="1"/>
</dbReference>
<feature type="chain" id="PRO_5020433289" description="TraB family protein" evidence="1">
    <location>
        <begin position="20"/>
        <end position="282"/>
    </location>
</feature>
<reference evidence="2 3" key="1">
    <citation type="submission" date="2019-03" db="EMBL/GenBank/DDBJ databases">
        <title>Genomic Encyclopedia of Archaeal and Bacterial Type Strains, Phase II (KMG-II): from individual species to whole genera.</title>
        <authorList>
            <person name="Goeker M."/>
        </authorList>
    </citation>
    <scope>NUCLEOTIDE SEQUENCE [LARGE SCALE GENOMIC DNA]</scope>
    <source>
        <strain evidence="2 3">DSM 25687</strain>
    </source>
</reference>
<dbReference type="OrthoDB" id="7055505at2"/>